<keyword evidence="2" id="KW-1185">Reference proteome</keyword>
<proteinExistence type="predicted"/>
<organism evidence="1 2">
    <name type="scientific">Methanobrevibacter millerae</name>
    <dbReference type="NCBI Taxonomy" id="230361"/>
    <lineage>
        <taxon>Archaea</taxon>
        <taxon>Methanobacteriati</taxon>
        <taxon>Methanobacteriota</taxon>
        <taxon>Methanomada group</taxon>
        <taxon>Methanobacteria</taxon>
        <taxon>Methanobacteriales</taxon>
        <taxon>Methanobacteriaceae</taxon>
        <taxon>Methanobrevibacter</taxon>
    </lineage>
</organism>
<name>A0A1G5VU99_9EURY</name>
<protein>
    <submittedName>
        <fullName evidence="1">Uncharacterized protein</fullName>
    </submittedName>
</protein>
<dbReference type="EMBL" id="FMXB01000005">
    <property type="protein sequence ID" value="SDA48797.1"/>
    <property type="molecule type" value="Genomic_DNA"/>
</dbReference>
<accession>A0A1G5VU99</accession>
<dbReference type="AlphaFoldDB" id="A0A1G5VU99"/>
<evidence type="ECO:0000313" key="1">
    <source>
        <dbReference type="EMBL" id="SDA48797.1"/>
    </source>
</evidence>
<dbReference type="Proteomes" id="UP000323439">
    <property type="component" value="Unassembled WGS sequence"/>
</dbReference>
<evidence type="ECO:0000313" key="2">
    <source>
        <dbReference type="Proteomes" id="UP000323439"/>
    </source>
</evidence>
<reference evidence="1 2" key="1">
    <citation type="submission" date="2016-10" db="EMBL/GenBank/DDBJ databases">
        <authorList>
            <person name="Varghese N."/>
            <person name="Submissions S."/>
        </authorList>
    </citation>
    <scope>NUCLEOTIDE SEQUENCE [LARGE SCALE GENOMIC DNA]</scope>
    <source>
        <strain evidence="1 2">DSM 16643</strain>
    </source>
</reference>
<gene>
    <name evidence="1" type="ORF">SAMN02910315_00851</name>
</gene>
<sequence length="43" mass="4905">MVVWPYGEAHGLNHAGSVRFWMLPFKTAIKWVSAKTNFDLGIK</sequence>